<dbReference type="Pfam" id="PF12819">
    <property type="entry name" value="Malectin_like"/>
    <property type="match status" value="1"/>
</dbReference>
<dbReference type="GO" id="GO:0005524">
    <property type="term" value="F:ATP binding"/>
    <property type="evidence" value="ECO:0007669"/>
    <property type="project" value="InterPro"/>
</dbReference>
<dbReference type="InterPro" id="IPR011009">
    <property type="entry name" value="Kinase-like_dom_sf"/>
</dbReference>
<dbReference type="AlphaFoldDB" id="A0A427AIU9"/>
<dbReference type="PANTHER" id="PTHR45631">
    <property type="entry name" value="OS07G0107800 PROTEIN-RELATED"/>
    <property type="match status" value="1"/>
</dbReference>
<dbReference type="InterPro" id="IPR000719">
    <property type="entry name" value="Prot_kinase_dom"/>
</dbReference>
<comment type="subcellular location">
    <subcellularLocation>
        <location evidence="1">Membrane</location>
        <topology evidence="1">Single-pass membrane protein</topology>
    </subcellularLocation>
</comment>
<dbReference type="SUPFAM" id="SSF56112">
    <property type="entry name" value="Protein kinase-like (PK-like)"/>
    <property type="match status" value="1"/>
</dbReference>
<evidence type="ECO:0000313" key="4">
    <source>
        <dbReference type="Proteomes" id="UP000287651"/>
    </source>
</evidence>
<dbReference type="PANTHER" id="PTHR45631:SF19">
    <property type="entry name" value="PROTEIN KINASE DOMAIN-CONTAINING PROTEIN"/>
    <property type="match status" value="1"/>
</dbReference>
<sequence length="274" mass="30996">MITCSLRYRYPDDPYDRIWESDSLKRANYLVDVAPGTERISTAMPIDVNNDERPPVKVMQTAVVGQNGTLNYRLNLNGFPGYGWAFCYFAEIEDLGVNEIRKFKLVLPGNKELTRLIVNVQENAQGKYYTSQQLTVKSDVYSYGIILLELISGQEPISNTSFGESFRNITQWAKFHCESGEIEAIIDPSVRDGYNDIQSVWKVAEVAVRCVNLEMRNRPAMSEVLKEIQEAIALEQAPTNTQPNNLFGEVYLDALNNPGPDAYSSDSFTQPELR</sequence>
<dbReference type="Gene3D" id="1.10.510.10">
    <property type="entry name" value="Transferase(Phosphotransferase) domain 1"/>
    <property type="match status" value="1"/>
</dbReference>
<evidence type="ECO:0000256" key="1">
    <source>
        <dbReference type="ARBA" id="ARBA00004167"/>
    </source>
</evidence>
<reference evidence="3 4" key="1">
    <citation type="journal article" date="2014" name="Agronomy (Basel)">
        <title>A Draft Genome Sequence for Ensete ventricosum, the Drought-Tolerant Tree Against Hunger.</title>
        <authorList>
            <person name="Harrison J."/>
            <person name="Moore K.A."/>
            <person name="Paszkiewicz K."/>
            <person name="Jones T."/>
            <person name="Grant M."/>
            <person name="Ambacheew D."/>
            <person name="Muzemil S."/>
            <person name="Studholme D.J."/>
        </authorList>
    </citation>
    <scope>NUCLEOTIDE SEQUENCE [LARGE SCALE GENOMIC DNA]</scope>
</reference>
<dbReference type="GO" id="GO:0016020">
    <property type="term" value="C:membrane"/>
    <property type="evidence" value="ECO:0007669"/>
    <property type="project" value="UniProtKB-SubCell"/>
</dbReference>
<organism evidence="3 4">
    <name type="scientific">Ensete ventricosum</name>
    <name type="common">Abyssinian banana</name>
    <name type="synonym">Musa ensete</name>
    <dbReference type="NCBI Taxonomy" id="4639"/>
    <lineage>
        <taxon>Eukaryota</taxon>
        <taxon>Viridiplantae</taxon>
        <taxon>Streptophyta</taxon>
        <taxon>Embryophyta</taxon>
        <taxon>Tracheophyta</taxon>
        <taxon>Spermatophyta</taxon>
        <taxon>Magnoliopsida</taxon>
        <taxon>Liliopsida</taxon>
        <taxon>Zingiberales</taxon>
        <taxon>Musaceae</taxon>
        <taxon>Ensete</taxon>
    </lineage>
</organism>
<dbReference type="GO" id="GO:0004672">
    <property type="term" value="F:protein kinase activity"/>
    <property type="evidence" value="ECO:0007669"/>
    <property type="project" value="InterPro"/>
</dbReference>
<dbReference type="EMBL" id="AMZH03002266">
    <property type="protein sequence ID" value="RRT76187.1"/>
    <property type="molecule type" value="Genomic_DNA"/>
</dbReference>
<proteinExistence type="predicted"/>
<evidence type="ECO:0000259" key="2">
    <source>
        <dbReference type="PROSITE" id="PS50011"/>
    </source>
</evidence>
<feature type="domain" description="Protein kinase" evidence="2">
    <location>
        <begin position="1"/>
        <end position="232"/>
    </location>
</feature>
<dbReference type="PROSITE" id="PS50011">
    <property type="entry name" value="PROTEIN_KINASE_DOM"/>
    <property type="match status" value="1"/>
</dbReference>
<evidence type="ECO:0000313" key="3">
    <source>
        <dbReference type="EMBL" id="RRT76187.1"/>
    </source>
</evidence>
<dbReference type="Proteomes" id="UP000287651">
    <property type="component" value="Unassembled WGS sequence"/>
</dbReference>
<dbReference type="InterPro" id="IPR024788">
    <property type="entry name" value="Malectin-like_Carb-bd_dom"/>
</dbReference>
<name>A0A427AIU9_ENSVE</name>
<accession>A0A427AIU9</accession>
<protein>
    <recommendedName>
        <fullName evidence="2">Protein kinase domain-containing protein</fullName>
    </recommendedName>
</protein>
<gene>
    <name evidence="3" type="ORF">B296_00007615</name>
</gene>
<comment type="caution">
    <text evidence="3">The sequence shown here is derived from an EMBL/GenBank/DDBJ whole genome shotgun (WGS) entry which is preliminary data.</text>
</comment>